<protein>
    <recommendedName>
        <fullName evidence="1">ATP-dependent DNA helicase</fullName>
        <ecNumber evidence="1">5.6.2.3</ecNumber>
    </recommendedName>
</protein>
<dbReference type="Proteomes" id="UP000320762">
    <property type="component" value="Unassembled WGS sequence"/>
</dbReference>
<evidence type="ECO:0000313" key="4">
    <source>
        <dbReference type="Proteomes" id="UP000320762"/>
    </source>
</evidence>
<dbReference type="GO" id="GO:0043139">
    <property type="term" value="F:5'-3' DNA helicase activity"/>
    <property type="evidence" value="ECO:0007669"/>
    <property type="project" value="UniProtKB-EC"/>
</dbReference>
<dbReference type="Gene3D" id="3.40.50.300">
    <property type="entry name" value="P-loop containing nucleotide triphosphate hydrolases"/>
    <property type="match status" value="1"/>
</dbReference>
<sequence length="177" mass="19413">MRYHPNDRPWQQLHLWQQLAVTLIAKHQLNSRQALAFLLLADNVGQPTSSGPSAEPLRLLVTGPGGTGKSRIFEAWTEFHKEIQRTEEFRLTAPTGVVASDIGGCTIHSEAALCVSRKNLLARTAGGSKIREALESRFAMLKTLVVDEIYFMSAKDISILSENCSIAKGNAEHVFGG</sequence>
<evidence type="ECO:0000259" key="2">
    <source>
        <dbReference type="Pfam" id="PF05970"/>
    </source>
</evidence>
<dbReference type="Pfam" id="PF05970">
    <property type="entry name" value="PIF1"/>
    <property type="match status" value="1"/>
</dbReference>
<dbReference type="GO" id="GO:0006310">
    <property type="term" value="P:DNA recombination"/>
    <property type="evidence" value="ECO:0007669"/>
    <property type="project" value="UniProtKB-KW"/>
</dbReference>
<keyword evidence="1" id="KW-0227">DNA damage</keyword>
<dbReference type="AlphaFoldDB" id="A0A550BVD9"/>
<comment type="cofactor">
    <cofactor evidence="1">
        <name>Mg(2+)</name>
        <dbReference type="ChEBI" id="CHEBI:18420"/>
    </cofactor>
</comment>
<proteinExistence type="inferred from homology"/>
<dbReference type="EC" id="5.6.2.3" evidence="1"/>
<dbReference type="InterPro" id="IPR027417">
    <property type="entry name" value="P-loop_NTPase"/>
</dbReference>
<dbReference type="GO" id="GO:0005524">
    <property type="term" value="F:ATP binding"/>
    <property type="evidence" value="ECO:0007669"/>
    <property type="project" value="UniProtKB-KW"/>
</dbReference>
<dbReference type="GO" id="GO:0016887">
    <property type="term" value="F:ATP hydrolysis activity"/>
    <property type="evidence" value="ECO:0007669"/>
    <property type="project" value="RHEA"/>
</dbReference>
<comment type="similarity">
    <text evidence="1">Belongs to the helicase family.</text>
</comment>
<comment type="catalytic activity">
    <reaction evidence="1">
        <text>ATP + H2O = ADP + phosphate + H(+)</text>
        <dbReference type="Rhea" id="RHEA:13065"/>
        <dbReference type="ChEBI" id="CHEBI:15377"/>
        <dbReference type="ChEBI" id="CHEBI:15378"/>
        <dbReference type="ChEBI" id="CHEBI:30616"/>
        <dbReference type="ChEBI" id="CHEBI:43474"/>
        <dbReference type="ChEBI" id="CHEBI:456216"/>
        <dbReference type="EC" id="5.6.2.3"/>
    </reaction>
</comment>
<organism evidence="3 4">
    <name type="scientific">Schizophyllum amplum</name>
    <dbReference type="NCBI Taxonomy" id="97359"/>
    <lineage>
        <taxon>Eukaryota</taxon>
        <taxon>Fungi</taxon>
        <taxon>Dikarya</taxon>
        <taxon>Basidiomycota</taxon>
        <taxon>Agaricomycotina</taxon>
        <taxon>Agaricomycetes</taxon>
        <taxon>Agaricomycetidae</taxon>
        <taxon>Agaricales</taxon>
        <taxon>Schizophyllaceae</taxon>
        <taxon>Schizophyllum</taxon>
    </lineage>
</organism>
<keyword evidence="1" id="KW-0234">DNA repair</keyword>
<dbReference type="PANTHER" id="PTHR47642:SF5">
    <property type="entry name" value="ATP-DEPENDENT DNA HELICASE"/>
    <property type="match status" value="1"/>
</dbReference>
<feature type="domain" description="DNA helicase Pif1-like DEAD-box helicase" evidence="2">
    <location>
        <begin position="55"/>
        <end position="177"/>
    </location>
</feature>
<keyword evidence="1" id="KW-0233">DNA recombination</keyword>
<keyword evidence="1" id="KW-0547">Nucleotide-binding</keyword>
<dbReference type="EMBL" id="VDMD01000068">
    <property type="protein sequence ID" value="TRM56486.1"/>
    <property type="molecule type" value="Genomic_DNA"/>
</dbReference>
<dbReference type="GO" id="GO:0006281">
    <property type="term" value="P:DNA repair"/>
    <property type="evidence" value="ECO:0007669"/>
    <property type="project" value="UniProtKB-KW"/>
</dbReference>
<feature type="non-terminal residue" evidence="3">
    <location>
        <position position="177"/>
    </location>
</feature>
<comment type="caution">
    <text evidence="3">The sequence shown here is derived from an EMBL/GenBank/DDBJ whole genome shotgun (WGS) entry which is preliminary data.</text>
</comment>
<accession>A0A550BVD9</accession>
<dbReference type="OrthoDB" id="432234at2759"/>
<dbReference type="SUPFAM" id="SSF52540">
    <property type="entry name" value="P-loop containing nucleoside triphosphate hydrolases"/>
    <property type="match status" value="1"/>
</dbReference>
<dbReference type="STRING" id="97359.A0A550BVD9"/>
<dbReference type="PANTHER" id="PTHR47642">
    <property type="entry name" value="ATP-DEPENDENT DNA HELICASE"/>
    <property type="match status" value="1"/>
</dbReference>
<reference evidence="3 4" key="1">
    <citation type="journal article" date="2019" name="New Phytol.">
        <title>Comparative genomics reveals unique wood-decay strategies and fruiting body development in the Schizophyllaceae.</title>
        <authorList>
            <person name="Almasi E."/>
            <person name="Sahu N."/>
            <person name="Krizsan K."/>
            <person name="Balint B."/>
            <person name="Kovacs G.M."/>
            <person name="Kiss B."/>
            <person name="Cseklye J."/>
            <person name="Drula E."/>
            <person name="Henrissat B."/>
            <person name="Nagy I."/>
            <person name="Chovatia M."/>
            <person name="Adam C."/>
            <person name="LaButti K."/>
            <person name="Lipzen A."/>
            <person name="Riley R."/>
            <person name="Grigoriev I.V."/>
            <person name="Nagy L.G."/>
        </authorList>
    </citation>
    <scope>NUCLEOTIDE SEQUENCE [LARGE SCALE GENOMIC DNA]</scope>
    <source>
        <strain evidence="3 4">NL-1724</strain>
    </source>
</reference>
<name>A0A550BVD9_9AGAR</name>
<keyword evidence="1" id="KW-0378">Hydrolase</keyword>
<keyword evidence="4" id="KW-1185">Reference proteome</keyword>
<evidence type="ECO:0000313" key="3">
    <source>
        <dbReference type="EMBL" id="TRM56486.1"/>
    </source>
</evidence>
<dbReference type="InterPro" id="IPR010285">
    <property type="entry name" value="DNA_helicase_pif1-like_DEAD"/>
</dbReference>
<keyword evidence="1" id="KW-0347">Helicase</keyword>
<dbReference type="InterPro" id="IPR051055">
    <property type="entry name" value="PIF1_helicase"/>
</dbReference>
<gene>
    <name evidence="3" type="ORF">BD626DRAFT_413826</name>
</gene>
<keyword evidence="1" id="KW-0067">ATP-binding</keyword>
<evidence type="ECO:0000256" key="1">
    <source>
        <dbReference type="RuleBase" id="RU363044"/>
    </source>
</evidence>
<dbReference type="GO" id="GO:0000723">
    <property type="term" value="P:telomere maintenance"/>
    <property type="evidence" value="ECO:0007669"/>
    <property type="project" value="InterPro"/>
</dbReference>